<feature type="compositionally biased region" description="Low complexity" evidence="1">
    <location>
        <begin position="92"/>
        <end position="116"/>
    </location>
</feature>
<dbReference type="Gene3D" id="2.60.120.260">
    <property type="entry name" value="Galactose-binding domain-like"/>
    <property type="match status" value="1"/>
</dbReference>
<keyword evidence="2" id="KW-0472">Membrane</keyword>
<dbReference type="InterPro" id="IPR057561">
    <property type="entry name" value="NADase_transloc"/>
</dbReference>
<feature type="compositionally biased region" description="Pro residues" evidence="1">
    <location>
        <begin position="78"/>
        <end position="91"/>
    </location>
</feature>
<evidence type="ECO:0000256" key="2">
    <source>
        <dbReference type="SAM" id="Phobius"/>
    </source>
</evidence>
<dbReference type="EMBL" id="PYAX01000010">
    <property type="protein sequence ID" value="PSL53137.1"/>
    <property type="molecule type" value="Genomic_DNA"/>
</dbReference>
<feature type="region of interest" description="Disordered" evidence="1">
    <location>
        <begin position="25"/>
        <end position="143"/>
    </location>
</feature>
<evidence type="ECO:0000313" key="4">
    <source>
        <dbReference type="Proteomes" id="UP000241118"/>
    </source>
</evidence>
<gene>
    <name evidence="3" type="ORF">B0I31_110230</name>
</gene>
<feature type="compositionally biased region" description="Gly residues" evidence="1">
    <location>
        <begin position="45"/>
        <end position="56"/>
    </location>
</feature>
<sequence length="383" mass="40888">MIVCAQCGESNAPGSEFCGACGTYLEWEPKPAPVPEQAAAQAGRGPAGLGQAGPGQAGPHDQPGPWAPPPRNGAQPLPTQPFAPQPAPSPSTPQQQTPQQTGPQQPGAMQPGAMQPTDRKPPTGTHRPRLTERRTPQPGDLICGQCGEANPPTRKFCARCGSALVEAAVVPEKWWRKLLPKRKPPEAGSRPTRRVGTVRRRVGQVLRWSFVVALLGAVGAYGLVPSFRGLVNTQATSIAKDVKGLFGTDLTPVRPTGIAATAESPDHPPGLAFDNATNTFWLAPVEPRPPALVLDFGREVDLREAIVRVGDPADLQAAHRPKKLHLVYPTGRTFDVDLADTPDPQTVRVEGVATSVEVHVTEWHRSLRGNEVALAEIEFFAVR</sequence>
<feature type="compositionally biased region" description="Low complexity" evidence="1">
    <location>
        <begin position="35"/>
        <end position="44"/>
    </location>
</feature>
<dbReference type="OrthoDB" id="3808044at2"/>
<evidence type="ECO:0008006" key="5">
    <source>
        <dbReference type="Google" id="ProtNLM"/>
    </source>
</evidence>
<reference evidence="3 4" key="1">
    <citation type="submission" date="2018-03" db="EMBL/GenBank/DDBJ databases">
        <title>Genomic Encyclopedia of Type Strains, Phase III (KMG-III): the genomes of soil and plant-associated and newly described type strains.</title>
        <authorList>
            <person name="Whitman W."/>
        </authorList>
    </citation>
    <scope>NUCLEOTIDE SEQUENCE [LARGE SCALE GENOMIC DNA]</scope>
    <source>
        <strain evidence="3 4">CGMCC 4.7097</strain>
    </source>
</reference>
<proteinExistence type="predicted"/>
<keyword evidence="4" id="KW-1185">Reference proteome</keyword>
<name>A0A2P8I3U4_SACCR</name>
<evidence type="ECO:0000313" key="3">
    <source>
        <dbReference type="EMBL" id="PSL53137.1"/>
    </source>
</evidence>
<keyword evidence="2" id="KW-1133">Transmembrane helix</keyword>
<feature type="transmembrane region" description="Helical" evidence="2">
    <location>
        <begin position="205"/>
        <end position="224"/>
    </location>
</feature>
<dbReference type="RefSeq" id="WP_146173972.1">
    <property type="nucleotide sequence ID" value="NZ_PYAX01000010.1"/>
</dbReference>
<protein>
    <recommendedName>
        <fullName evidence="5">Zinc ribbon protein</fullName>
    </recommendedName>
</protein>
<keyword evidence="2" id="KW-0812">Transmembrane</keyword>
<comment type="caution">
    <text evidence="3">The sequence shown here is derived from an EMBL/GenBank/DDBJ whole genome shotgun (WGS) entry which is preliminary data.</text>
</comment>
<organism evidence="3 4">
    <name type="scientific">Saccharothrix carnea</name>
    <dbReference type="NCBI Taxonomy" id="1280637"/>
    <lineage>
        <taxon>Bacteria</taxon>
        <taxon>Bacillati</taxon>
        <taxon>Actinomycetota</taxon>
        <taxon>Actinomycetes</taxon>
        <taxon>Pseudonocardiales</taxon>
        <taxon>Pseudonocardiaceae</taxon>
        <taxon>Saccharothrix</taxon>
    </lineage>
</organism>
<accession>A0A2P8I3U4</accession>
<dbReference type="SUPFAM" id="SSF49785">
    <property type="entry name" value="Galactose-binding domain-like"/>
    <property type="match status" value="1"/>
</dbReference>
<evidence type="ECO:0000256" key="1">
    <source>
        <dbReference type="SAM" id="MobiDB-lite"/>
    </source>
</evidence>
<dbReference type="InterPro" id="IPR008979">
    <property type="entry name" value="Galactose-bd-like_sf"/>
</dbReference>
<dbReference type="AlphaFoldDB" id="A0A2P8I3U4"/>
<dbReference type="NCBIfam" id="NF047619">
    <property type="entry name" value="NADase_discoid"/>
    <property type="match status" value="1"/>
</dbReference>
<dbReference type="Proteomes" id="UP000241118">
    <property type="component" value="Unassembled WGS sequence"/>
</dbReference>